<dbReference type="NCBIfam" id="TIGR04183">
    <property type="entry name" value="Por_Secre_tail"/>
    <property type="match status" value="1"/>
</dbReference>
<evidence type="ECO:0000313" key="3">
    <source>
        <dbReference type="EMBL" id="EJZ62925.1"/>
    </source>
</evidence>
<dbReference type="SUPFAM" id="SSF69318">
    <property type="entry name" value="Integrin alpha N-terminal domain"/>
    <property type="match status" value="1"/>
</dbReference>
<dbReference type="Gene3D" id="2.130.10.130">
    <property type="entry name" value="Integrin alpha, N-terminal"/>
    <property type="match status" value="2"/>
</dbReference>
<dbReference type="Pfam" id="PF13517">
    <property type="entry name" value="FG-GAP_3"/>
    <property type="match status" value="3"/>
</dbReference>
<dbReference type="InterPro" id="IPR013517">
    <property type="entry name" value="FG-GAP"/>
</dbReference>
<dbReference type="InterPro" id="IPR028994">
    <property type="entry name" value="Integrin_alpha_N"/>
</dbReference>
<protein>
    <submittedName>
        <fullName evidence="3">Por secretion system C-terminal sorting domain-containing protein</fullName>
    </submittedName>
</protein>
<dbReference type="HOGENOM" id="CLU_027401_0_0_10"/>
<dbReference type="AlphaFoldDB" id="K0XG86"/>
<keyword evidence="4" id="KW-1185">Reference proteome</keyword>
<accession>K0XG86</accession>
<dbReference type="Proteomes" id="UP000006044">
    <property type="component" value="Unassembled WGS sequence"/>
</dbReference>
<evidence type="ECO:0000256" key="1">
    <source>
        <dbReference type="ARBA" id="ARBA00022729"/>
    </source>
</evidence>
<dbReference type="EMBL" id="ADLE01000015">
    <property type="protein sequence ID" value="EJZ62925.1"/>
    <property type="molecule type" value="Genomic_DNA"/>
</dbReference>
<dbReference type="GeneID" id="77849479"/>
<comment type="caution">
    <text evidence="3">The sequence shown here is derived from an EMBL/GenBank/DDBJ whole genome shotgun (WGS) entry which is preliminary data.</text>
</comment>
<dbReference type="PANTHER" id="PTHR44103">
    <property type="entry name" value="PROPROTEIN CONVERTASE P"/>
    <property type="match status" value="1"/>
</dbReference>
<dbReference type="STRING" id="742726.HMPREF9448_02279"/>
<evidence type="ECO:0000256" key="2">
    <source>
        <dbReference type="SAM" id="SignalP"/>
    </source>
</evidence>
<dbReference type="eggNOG" id="COG0457">
    <property type="taxonomic scope" value="Bacteria"/>
</dbReference>
<sequence length="627" mass="67973">MKKLLFSLALVGAVIPSFAVNSVNWEILRNPVDGESGFPMTASGRQLFVDFNNDGIMDYFIIAGQADPSMGLFKGNANGTYTDVTAESEDLYAKSQASAVFIDIDNDGNLDLITVGKSGSDAFTDIFMNSGAPDYKFVADWDMIEAFPGLSSESNDNGSKLLVAFDYNNDGWTDLLINGSAGGVWEEITGGTGQGRVCAIMKNNHGTFELLKNPVDGTENFIGVNGGSIDVADFNNDGWMDILVTGYHDEYKSITKLYKNNGNDTFTEVTGIDFVGHQQGETAFIDVNNDGYADIIEIGRDVNNGWAAFGKLYINNQDGTFTRHEEAETNFFGGGCALAIGDVNNDGLNDYFMTGWNTNATFMYNNGDNSFTKQELIPDDARCRGGSATFVNIDNDGFLDMGIFGYRDGGGADGDGLGSWPDYILFNRGNDGVIANAAPAAPKNFTAIYNEDKGCYELRWEKATDDTTPAEAIRYNIYVKTPDGKINFILPADKTTGALKVYGTQYPLVPTNRYDLYMPKTEGVEFAVSAVDNGWLASPFVISSTSSIENVLSGNDYKVYAAGQTVYLQNSSNEVAIFEILGIDGRALAQYRVAASQNMNFDVNEGVYLVKVTIGNKQAVSKIIVGM</sequence>
<reference evidence="3 4" key="1">
    <citation type="submission" date="2012-08" db="EMBL/GenBank/DDBJ databases">
        <title>The Genome Sequence of Barnesiella intestinihominis YIT 11860.</title>
        <authorList>
            <consortium name="The Broad Institute Genome Sequencing Platform"/>
            <person name="Earl A."/>
            <person name="Ward D."/>
            <person name="Feldgarden M."/>
            <person name="Gevers D."/>
            <person name="Morotomi M."/>
            <person name="Walker B."/>
            <person name="Young S.K."/>
            <person name="Zeng Q."/>
            <person name="Gargeya S."/>
            <person name="Fitzgerald M."/>
            <person name="Haas B."/>
            <person name="Abouelleil A."/>
            <person name="Alvarado L."/>
            <person name="Arachchi H.M."/>
            <person name="Berlin A.M."/>
            <person name="Chapman S.B."/>
            <person name="Goldberg J."/>
            <person name="Griggs A."/>
            <person name="Gujja S."/>
            <person name="Hansen M."/>
            <person name="Howarth C."/>
            <person name="Imamovic A."/>
            <person name="Larimer J."/>
            <person name="McCowen C."/>
            <person name="Montmayeur A."/>
            <person name="Murphy C."/>
            <person name="Neiman D."/>
            <person name="Pearson M."/>
            <person name="Priest M."/>
            <person name="Roberts A."/>
            <person name="Saif S."/>
            <person name="Shea T."/>
            <person name="Sisk P."/>
            <person name="Sykes S."/>
            <person name="Wortman J."/>
            <person name="Nusbaum C."/>
            <person name="Birren B."/>
        </authorList>
    </citation>
    <scope>NUCLEOTIDE SEQUENCE [LARGE SCALE GENOMIC DNA]</scope>
    <source>
        <strain evidence="3 4">YIT 11860</strain>
    </source>
</reference>
<proteinExistence type="predicted"/>
<feature type="chain" id="PRO_5003841194" evidence="2">
    <location>
        <begin position="20"/>
        <end position="627"/>
    </location>
</feature>
<gene>
    <name evidence="3" type="ORF">HMPREF9448_02279</name>
</gene>
<dbReference type="RefSeq" id="WP_008862669.1">
    <property type="nucleotide sequence ID" value="NZ_JH815205.1"/>
</dbReference>
<evidence type="ECO:0000313" key="4">
    <source>
        <dbReference type="Proteomes" id="UP000006044"/>
    </source>
</evidence>
<dbReference type="PANTHER" id="PTHR44103:SF1">
    <property type="entry name" value="PROPROTEIN CONVERTASE P"/>
    <property type="match status" value="1"/>
</dbReference>
<feature type="signal peptide" evidence="2">
    <location>
        <begin position="1"/>
        <end position="19"/>
    </location>
</feature>
<dbReference type="InterPro" id="IPR026444">
    <property type="entry name" value="Secre_tail"/>
</dbReference>
<name>K0XG86_9BACT</name>
<organism evidence="3 4">
    <name type="scientific">Barnesiella intestinihominis YIT 11860</name>
    <dbReference type="NCBI Taxonomy" id="742726"/>
    <lineage>
        <taxon>Bacteria</taxon>
        <taxon>Pseudomonadati</taxon>
        <taxon>Bacteroidota</taxon>
        <taxon>Bacteroidia</taxon>
        <taxon>Bacteroidales</taxon>
        <taxon>Barnesiellaceae</taxon>
        <taxon>Barnesiella</taxon>
    </lineage>
</organism>
<dbReference type="PATRIC" id="fig|742726.3.peg.2378"/>
<dbReference type="OrthoDB" id="1047314at2"/>
<keyword evidence="1 2" id="KW-0732">Signal</keyword>